<dbReference type="AlphaFoldDB" id="A0A6J4MVW6"/>
<protein>
    <submittedName>
        <fullName evidence="2">5,10-methylenetetrahydrofolate reductase</fullName>
        <ecNumber evidence="2">1.5.1.20</ecNumber>
    </submittedName>
</protein>
<name>A0A6J4MVW6_9ACTN</name>
<accession>A0A6J4MVW6</accession>
<feature type="non-terminal residue" evidence="2">
    <location>
        <position position="1"/>
    </location>
</feature>
<organism evidence="2">
    <name type="scientific">uncultured Nocardioidaceae bacterium</name>
    <dbReference type="NCBI Taxonomy" id="253824"/>
    <lineage>
        <taxon>Bacteria</taxon>
        <taxon>Bacillati</taxon>
        <taxon>Actinomycetota</taxon>
        <taxon>Actinomycetes</taxon>
        <taxon>Propionibacteriales</taxon>
        <taxon>Nocardioidaceae</taxon>
        <taxon>environmental samples</taxon>
    </lineage>
</organism>
<feature type="compositionally biased region" description="Basic and acidic residues" evidence="1">
    <location>
        <begin position="41"/>
        <end position="57"/>
    </location>
</feature>
<gene>
    <name evidence="2" type="ORF">AVDCRST_MAG47-1164</name>
</gene>
<feature type="region of interest" description="Disordered" evidence="1">
    <location>
        <begin position="1"/>
        <end position="288"/>
    </location>
</feature>
<evidence type="ECO:0000313" key="2">
    <source>
        <dbReference type="EMBL" id="CAA9370422.1"/>
    </source>
</evidence>
<feature type="non-terminal residue" evidence="2">
    <location>
        <position position="288"/>
    </location>
</feature>
<dbReference type="EC" id="1.5.1.20" evidence="2"/>
<keyword evidence="2" id="KW-0560">Oxidoreductase</keyword>
<feature type="compositionally biased region" description="Basic and acidic residues" evidence="1">
    <location>
        <begin position="83"/>
        <end position="95"/>
    </location>
</feature>
<dbReference type="EMBL" id="CADCUK010000082">
    <property type="protein sequence ID" value="CAA9370422.1"/>
    <property type="molecule type" value="Genomic_DNA"/>
</dbReference>
<feature type="compositionally biased region" description="Low complexity" evidence="1">
    <location>
        <begin position="241"/>
        <end position="251"/>
    </location>
</feature>
<dbReference type="GO" id="GO:0004489">
    <property type="term" value="F:methylenetetrahydrofolate reductase [NAD(P)H] activity"/>
    <property type="evidence" value="ECO:0007669"/>
    <property type="project" value="UniProtKB-EC"/>
</dbReference>
<feature type="compositionally biased region" description="Basic and acidic residues" evidence="1">
    <location>
        <begin position="138"/>
        <end position="151"/>
    </location>
</feature>
<reference evidence="2" key="1">
    <citation type="submission" date="2020-02" db="EMBL/GenBank/DDBJ databases">
        <authorList>
            <person name="Meier V. D."/>
        </authorList>
    </citation>
    <scope>NUCLEOTIDE SEQUENCE</scope>
    <source>
        <strain evidence="2">AVDCRST_MAG47</strain>
    </source>
</reference>
<feature type="compositionally biased region" description="Low complexity" evidence="1">
    <location>
        <begin position="68"/>
        <end position="82"/>
    </location>
</feature>
<evidence type="ECO:0000256" key="1">
    <source>
        <dbReference type="SAM" id="MobiDB-lite"/>
    </source>
</evidence>
<feature type="compositionally biased region" description="Low complexity" evidence="1">
    <location>
        <begin position="31"/>
        <end position="40"/>
    </location>
</feature>
<sequence>AQHPSLCDASRRPGQGGPVRGAADTHDRGQGPRARAGGPCADRDRVPGEGARRHDGAGRAVDQARVLRGPAPGVPHGAGPRAAGRDRRPADDRRHPLGLRPGRGQDPAGGGVRLGPADAGRPHRAGTTLRGRGHHRLPRDAPVDRRRRDGPVDVGQAPARDLDRQQPRLRPRGHRQVAAAHAGTGDHPAPVAGHARARRARQAAGDGDEDRRGRLHPVPRQAQGGDAPPRGAGRLHRRAVPRAVRAGAGQARRGGRRAARVHVQPGGRDRAVASGVPRPARAAHQAAL</sequence>
<proteinExistence type="predicted"/>